<dbReference type="Proteomes" id="UP000579647">
    <property type="component" value="Unassembled WGS sequence"/>
</dbReference>
<reference evidence="1 2" key="1">
    <citation type="submission" date="2020-08" db="EMBL/GenBank/DDBJ databases">
        <title>Sequencing the genomes of 1000 actinobacteria strains.</title>
        <authorList>
            <person name="Klenk H.-P."/>
        </authorList>
    </citation>
    <scope>NUCLEOTIDE SEQUENCE [LARGE SCALE GENOMIC DNA]</scope>
    <source>
        <strain evidence="1 2">DSM 44598</strain>
    </source>
</reference>
<protein>
    <submittedName>
        <fullName evidence="1">Uncharacterized protein</fullName>
    </submittedName>
</protein>
<evidence type="ECO:0000313" key="1">
    <source>
        <dbReference type="EMBL" id="MBB5494010.1"/>
    </source>
</evidence>
<proteinExistence type="predicted"/>
<organism evidence="1 2">
    <name type="scientific">Nocardiopsis metallicus</name>
    <dbReference type="NCBI Taxonomy" id="179819"/>
    <lineage>
        <taxon>Bacteria</taxon>
        <taxon>Bacillati</taxon>
        <taxon>Actinomycetota</taxon>
        <taxon>Actinomycetes</taxon>
        <taxon>Streptosporangiales</taxon>
        <taxon>Nocardiopsidaceae</taxon>
        <taxon>Nocardiopsis</taxon>
    </lineage>
</organism>
<gene>
    <name evidence="1" type="ORF">HNR07_005147</name>
</gene>
<dbReference type="RefSeq" id="WP_017579421.1">
    <property type="nucleotide sequence ID" value="NZ_BAAAKM010000069.1"/>
</dbReference>
<accession>A0A840WAD2</accession>
<comment type="caution">
    <text evidence="1">The sequence shown here is derived from an EMBL/GenBank/DDBJ whole genome shotgun (WGS) entry which is preliminary data.</text>
</comment>
<name>A0A840WAD2_9ACTN</name>
<evidence type="ECO:0000313" key="2">
    <source>
        <dbReference type="Proteomes" id="UP000579647"/>
    </source>
</evidence>
<keyword evidence="2" id="KW-1185">Reference proteome</keyword>
<sequence>MAKLKKWGGYALIAFVAFYLLTQPESAAGVIQSGLDLLVGGAESMSRFVNTLLS</sequence>
<dbReference type="EMBL" id="JACHDO010000001">
    <property type="protein sequence ID" value="MBB5494010.1"/>
    <property type="molecule type" value="Genomic_DNA"/>
</dbReference>
<dbReference type="AlphaFoldDB" id="A0A840WAD2"/>